<evidence type="ECO:0000256" key="3">
    <source>
        <dbReference type="ARBA" id="ARBA00023163"/>
    </source>
</evidence>
<dbReference type="InterPro" id="IPR053988">
    <property type="entry name" value="MlrA-like_helical"/>
</dbReference>
<evidence type="ECO:0000256" key="1">
    <source>
        <dbReference type="ARBA" id="ARBA00023015"/>
    </source>
</evidence>
<keyword evidence="2" id="KW-0238">DNA-binding</keyword>
<dbReference type="EMBL" id="SOYS01000002">
    <property type="protein sequence ID" value="NIY47209.1"/>
    <property type="molecule type" value="Genomic_DNA"/>
</dbReference>
<protein>
    <submittedName>
        <fullName evidence="5">MerR family transcriptional regulator</fullName>
    </submittedName>
</protein>
<evidence type="ECO:0000313" key="5">
    <source>
        <dbReference type="EMBL" id="NIY47209.1"/>
    </source>
</evidence>
<sequence>MALYTIGEVAELCDINPVTLRAWQRRYGLLKPQRTDGGHRLFDDADIDRIREIKRWIENGVQVSKVKALLSEDEKALDTGWRERQEELLRHLQGGNPARLRGWIADIGRDYPAETLVMQLYTPLRRRLQCQQVTLNTLLSLLDGALINYIAQCLASARKHSGKDALLIGWNTSDTTRLWMAAWMAIQQGWRVDVLAHPLSSVRPELFPRQTILVWCGETPSDQQLNQLEQWRCAGLPVFPLNSAGREPTRITEGI</sequence>
<dbReference type="Pfam" id="PF22267">
    <property type="entry name" value="MlrA_C"/>
    <property type="match status" value="1"/>
</dbReference>
<dbReference type="InterPro" id="IPR053987">
    <property type="entry name" value="MlrA-like_C"/>
</dbReference>
<evidence type="ECO:0000313" key="6">
    <source>
        <dbReference type="Proteomes" id="UP000697927"/>
    </source>
</evidence>
<dbReference type="PANTHER" id="PTHR30204">
    <property type="entry name" value="REDOX-CYCLING DRUG-SENSING TRANSCRIPTIONAL ACTIVATOR SOXR"/>
    <property type="match status" value="1"/>
</dbReference>
<keyword evidence="3" id="KW-0804">Transcription</keyword>
<dbReference type="PANTHER" id="PTHR30204:SF67">
    <property type="entry name" value="HTH-TYPE TRANSCRIPTIONAL REGULATOR MLRA-RELATED"/>
    <property type="match status" value="1"/>
</dbReference>
<organism evidence="5 6">
    <name type="scientific">Cedecea colo</name>
    <dbReference type="NCBI Taxonomy" id="2552946"/>
    <lineage>
        <taxon>Bacteria</taxon>
        <taxon>Pseudomonadati</taxon>
        <taxon>Pseudomonadota</taxon>
        <taxon>Gammaproteobacteria</taxon>
        <taxon>Enterobacterales</taxon>
        <taxon>Enterobacteriaceae</taxon>
        <taxon>Cedecea</taxon>
    </lineage>
</organism>
<comment type="caution">
    <text evidence="5">The sequence shown here is derived from an EMBL/GenBank/DDBJ whole genome shotgun (WGS) entry which is preliminary data.</text>
</comment>
<dbReference type="Pfam" id="PF22270">
    <property type="entry name" value="MlrA_helical"/>
    <property type="match status" value="1"/>
</dbReference>
<gene>
    <name evidence="5" type="ORF">E2L00_06590</name>
</gene>
<dbReference type="InterPro" id="IPR009061">
    <property type="entry name" value="DNA-bd_dom_put_sf"/>
</dbReference>
<evidence type="ECO:0000259" key="4">
    <source>
        <dbReference type="PROSITE" id="PS50937"/>
    </source>
</evidence>
<accession>A0ABX0VJK5</accession>
<dbReference type="Proteomes" id="UP000697927">
    <property type="component" value="Unassembled WGS sequence"/>
</dbReference>
<dbReference type="RefSeq" id="WP_167608674.1">
    <property type="nucleotide sequence ID" value="NZ_SOYS01000002.1"/>
</dbReference>
<evidence type="ECO:0000256" key="2">
    <source>
        <dbReference type="ARBA" id="ARBA00023125"/>
    </source>
</evidence>
<dbReference type="InterPro" id="IPR047057">
    <property type="entry name" value="MerR_fam"/>
</dbReference>
<dbReference type="PROSITE" id="PS50937">
    <property type="entry name" value="HTH_MERR_2"/>
    <property type="match status" value="1"/>
</dbReference>
<dbReference type="PROSITE" id="PS00552">
    <property type="entry name" value="HTH_MERR_1"/>
    <property type="match status" value="1"/>
</dbReference>
<dbReference type="CDD" id="cd04763">
    <property type="entry name" value="HTH_MlrA-like"/>
    <property type="match status" value="1"/>
</dbReference>
<keyword evidence="1" id="KW-0805">Transcription regulation</keyword>
<dbReference type="SMART" id="SM00422">
    <property type="entry name" value="HTH_MERR"/>
    <property type="match status" value="1"/>
</dbReference>
<proteinExistence type="predicted"/>
<feature type="domain" description="HTH merR-type" evidence="4">
    <location>
        <begin position="3"/>
        <end position="72"/>
    </location>
</feature>
<dbReference type="SUPFAM" id="SSF46955">
    <property type="entry name" value="Putative DNA-binding domain"/>
    <property type="match status" value="1"/>
</dbReference>
<dbReference type="InterPro" id="IPR000551">
    <property type="entry name" value="MerR-type_HTH_dom"/>
</dbReference>
<dbReference type="Pfam" id="PF13411">
    <property type="entry name" value="MerR_1"/>
    <property type="match status" value="1"/>
</dbReference>
<name>A0ABX0VJK5_9ENTR</name>
<dbReference type="Gene3D" id="1.10.1660.10">
    <property type="match status" value="1"/>
</dbReference>
<dbReference type="InterPro" id="IPR048225">
    <property type="entry name" value="MlrA-like_HTH"/>
</dbReference>
<reference evidence="5 6" key="1">
    <citation type="journal article" date="2020" name="Microorganisms">
        <title>Polyphasic Characterisation of Cedecea colo sp. nov., a New Enteric Bacterium Isolated from the Koala Hindgut.</title>
        <authorList>
            <person name="Boath J.M."/>
            <person name="Dakhal S."/>
            <person name="Van T.T.H."/>
            <person name="Moore R.J."/>
            <person name="Dekiwadia C."/>
            <person name="Macreadie I.G."/>
        </authorList>
    </citation>
    <scope>NUCLEOTIDE SEQUENCE [LARGE SCALE GENOMIC DNA]</scope>
    <source>
        <strain evidence="5 6">ZA</strain>
    </source>
</reference>
<keyword evidence="6" id="KW-1185">Reference proteome</keyword>